<comment type="caution">
    <text evidence="2">The sequence shown here is derived from an EMBL/GenBank/DDBJ whole genome shotgun (WGS) entry which is preliminary data.</text>
</comment>
<keyword evidence="3" id="KW-1185">Reference proteome</keyword>
<reference evidence="3" key="1">
    <citation type="journal article" date="2019" name="Int. J. Syst. Evol. Microbiol.">
        <title>The Global Catalogue of Microorganisms (GCM) 10K type strain sequencing project: providing services to taxonomists for standard genome sequencing and annotation.</title>
        <authorList>
            <consortium name="The Broad Institute Genomics Platform"/>
            <consortium name="The Broad Institute Genome Sequencing Center for Infectious Disease"/>
            <person name="Wu L."/>
            <person name="Ma J."/>
        </authorList>
    </citation>
    <scope>NUCLEOTIDE SEQUENCE [LARGE SCALE GENOMIC DNA]</scope>
    <source>
        <strain evidence="3">CCUG 61697</strain>
    </source>
</reference>
<evidence type="ECO:0000256" key="1">
    <source>
        <dbReference type="SAM" id="SignalP"/>
    </source>
</evidence>
<organism evidence="2 3">
    <name type="scientific">Methyloligella solikamskensis</name>
    <dbReference type="NCBI Taxonomy" id="1177756"/>
    <lineage>
        <taxon>Bacteria</taxon>
        <taxon>Pseudomonadati</taxon>
        <taxon>Pseudomonadota</taxon>
        <taxon>Alphaproteobacteria</taxon>
        <taxon>Hyphomicrobiales</taxon>
        <taxon>Hyphomicrobiaceae</taxon>
        <taxon>Methyloligella</taxon>
    </lineage>
</organism>
<protein>
    <submittedName>
        <fullName evidence="2">Uncharacterized protein</fullName>
    </submittedName>
</protein>
<evidence type="ECO:0000313" key="2">
    <source>
        <dbReference type="EMBL" id="MFD0987482.1"/>
    </source>
</evidence>
<feature type="chain" id="PRO_5045300060" evidence="1">
    <location>
        <begin position="26"/>
        <end position="87"/>
    </location>
</feature>
<accession>A0ABW3JDI5</accession>
<feature type="signal peptide" evidence="1">
    <location>
        <begin position="1"/>
        <end position="25"/>
    </location>
</feature>
<name>A0ABW3JDI5_9HYPH</name>
<keyword evidence="1" id="KW-0732">Signal</keyword>
<dbReference type="RefSeq" id="WP_379089515.1">
    <property type="nucleotide sequence ID" value="NZ_JBHTJO010000001.1"/>
</dbReference>
<evidence type="ECO:0000313" key="3">
    <source>
        <dbReference type="Proteomes" id="UP001597102"/>
    </source>
</evidence>
<dbReference type="Proteomes" id="UP001597102">
    <property type="component" value="Unassembled WGS sequence"/>
</dbReference>
<proteinExistence type="predicted"/>
<sequence>MLKAIVLGATALLGMAIIVTSSAQAAVVCNEAGDCWRVKKKHDYPNRAQLHIYGDDWEWDQAQADRYRWRDPGEGRGYYRDGVWITF</sequence>
<gene>
    <name evidence="2" type="ORF">ACFQ2F_10280</name>
</gene>
<dbReference type="EMBL" id="JBHTJO010000001">
    <property type="protein sequence ID" value="MFD0987482.1"/>
    <property type="molecule type" value="Genomic_DNA"/>
</dbReference>